<dbReference type="InterPro" id="IPR002092">
    <property type="entry name" value="DNA-dir_Rpol_phage-type"/>
</dbReference>
<comment type="similarity">
    <text evidence="1">Belongs to the phage and mitochondrial RNA polymerase family.</text>
</comment>
<evidence type="ECO:0000256" key="7">
    <source>
        <dbReference type="ARBA" id="ARBA00048552"/>
    </source>
</evidence>
<protein>
    <recommendedName>
        <fullName evidence="2">DNA-directed RNA polymerase</fullName>
        <ecNumber evidence="2">2.7.7.6</ecNumber>
    </recommendedName>
</protein>
<comment type="caution">
    <text evidence="9">The sequence shown here is derived from an EMBL/GenBank/DDBJ whole genome shotgun (WGS) entry which is preliminary data.</text>
</comment>
<dbReference type="InterPro" id="IPR037159">
    <property type="entry name" value="RNA_POL_N_sf"/>
</dbReference>
<dbReference type="Gene3D" id="1.10.287.280">
    <property type="match status" value="1"/>
</dbReference>
<keyword evidence="10" id="KW-1185">Reference proteome</keyword>
<dbReference type="OrthoDB" id="276422at2759"/>
<comment type="catalytic activity">
    <reaction evidence="7">
        <text>RNA(n) + a ribonucleoside 5'-triphosphate = RNA(n+1) + diphosphate</text>
        <dbReference type="Rhea" id="RHEA:21248"/>
        <dbReference type="Rhea" id="RHEA-COMP:14527"/>
        <dbReference type="Rhea" id="RHEA-COMP:17342"/>
        <dbReference type="ChEBI" id="CHEBI:33019"/>
        <dbReference type="ChEBI" id="CHEBI:61557"/>
        <dbReference type="ChEBI" id="CHEBI:140395"/>
        <dbReference type="EC" id="2.7.7.6"/>
    </reaction>
</comment>
<evidence type="ECO:0000256" key="3">
    <source>
        <dbReference type="ARBA" id="ARBA00022478"/>
    </source>
</evidence>
<dbReference type="AlphaFoldDB" id="A0A2T0FCX7"/>
<name>A0A2T0FCX7_9ASCO</name>
<evidence type="ECO:0000256" key="6">
    <source>
        <dbReference type="ARBA" id="ARBA00023163"/>
    </source>
</evidence>
<accession>A0A2T0FCX7</accession>
<dbReference type="GO" id="GO:0006390">
    <property type="term" value="P:mitochondrial transcription"/>
    <property type="evidence" value="ECO:0007669"/>
    <property type="project" value="TreeGrafter"/>
</dbReference>
<dbReference type="Gene3D" id="1.10.150.20">
    <property type="entry name" value="5' to 3' exonuclease, C-terminal subdomain"/>
    <property type="match status" value="1"/>
</dbReference>
<dbReference type="GO" id="GO:0034245">
    <property type="term" value="C:mitochondrial DNA-directed RNA polymerase complex"/>
    <property type="evidence" value="ECO:0007669"/>
    <property type="project" value="TreeGrafter"/>
</dbReference>
<dbReference type="SUPFAM" id="SSF56672">
    <property type="entry name" value="DNA/RNA polymerases"/>
    <property type="match status" value="1"/>
</dbReference>
<organism evidence="9 10">
    <name type="scientific">Wickerhamiella sorbophila</name>
    <dbReference type="NCBI Taxonomy" id="45607"/>
    <lineage>
        <taxon>Eukaryota</taxon>
        <taxon>Fungi</taxon>
        <taxon>Dikarya</taxon>
        <taxon>Ascomycota</taxon>
        <taxon>Saccharomycotina</taxon>
        <taxon>Dipodascomycetes</taxon>
        <taxon>Dipodascales</taxon>
        <taxon>Trichomonascaceae</taxon>
        <taxon>Wickerhamiella</taxon>
    </lineage>
</organism>
<evidence type="ECO:0000313" key="10">
    <source>
        <dbReference type="Proteomes" id="UP000238350"/>
    </source>
</evidence>
<dbReference type="PANTHER" id="PTHR10102">
    <property type="entry name" value="DNA-DIRECTED RNA POLYMERASE, MITOCHONDRIAL"/>
    <property type="match status" value="1"/>
</dbReference>
<dbReference type="SMART" id="SM01311">
    <property type="entry name" value="RPOL_N"/>
    <property type="match status" value="1"/>
</dbReference>
<evidence type="ECO:0000256" key="5">
    <source>
        <dbReference type="ARBA" id="ARBA00022695"/>
    </source>
</evidence>
<proteinExistence type="inferred from homology"/>
<evidence type="ECO:0000259" key="8">
    <source>
        <dbReference type="SMART" id="SM01311"/>
    </source>
</evidence>
<keyword evidence="4" id="KW-0808">Transferase</keyword>
<dbReference type="GO" id="GO:0003899">
    <property type="term" value="F:DNA-directed RNA polymerase activity"/>
    <property type="evidence" value="ECO:0007669"/>
    <property type="project" value="UniProtKB-EC"/>
</dbReference>
<reference evidence="9 10" key="1">
    <citation type="submission" date="2017-04" db="EMBL/GenBank/DDBJ databases">
        <title>Genome sequencing of [Candida] sorbophila.</title>
        <authorList>
            <person name="Ahn J.O."/>
        </authorList>
    </citation>
    <scope>NUCLEOTIDE SEQUENCE [LARGE SCALE GENOMIC DNA]</scope>
    <source>
        <strain evidence="9 10">DS02</strain>
    </source>
</reference>
<evidence type="ECO:0000256" key="1">
    <source>
        <dbReference type="ARBA" id="ARBA00009493"/>
    </source>
</evidence>
<dbReference type="Gene3D" id="1.10.1320.10">
    <property type="entry name" value="DNA-directed RNA polymerase, N-terminal domain"/>
    <property type="match status" value="1"/>
</dbReference>
<dbReference type="InterPro" id="IPR046950">
    <property type="entry name" value="DNA-dir_Rpol_C_phage-type"/>
</dbReference>
<dbReference type="GeneID" id="36514200"/>
<evidence type="ECO:0000256" key="2">
    <source>
        <dbReference type="ARBA" id="ARBA00012418"/>
    </source>
</evidence>
<dbReference type="GO" id="GO:0001018">
    <property type="term" value="F:mitochondrial promoter sequence-specific DNA binding"/>
    <property type="evidence" value="ECO:0007669"/>
    <property type="project" value="TreeGrafter"/>
</dbReference>
<evidence type="ECO:0000313" key="9">
    <source>
        <dbReference type="EMBL" id="PRT52831.1"/>
    </source>
</evidence>
<evidence type="ECO:0000256" key="4">
    <source>
        <dbReference type="ARBA" id="ARBA00022679"/>
    </source>
</evidence>
<keyword evidence="3 9" id="KW-0240">DNA-directed RNA polymerase</keyword>
<gene>
    <name evidence="9" type="ORF">B9G98_00451</name>
</gene>
<dbReference type="EC" id="2.7.7.6" evidence="2"/>
<feature type="domain" description="DNA-directed RNA polymerase N-terminal" evidence="8">
    <location>
        <begin position="150"/>
        <end position="414"/>
    </location>
</feature>
<sequence length="985" mass="110763">MFRWCPSRYQYVRGPLTTLPRTTRKRIPRVDILSNQGDSAAKAVSRLKSLLASNASPVDALASVQASLDPATFDECCIATASSLASESTPLTEWVQIFERKLDLGTRLRPLLRAMELPRADHSLPALEILAQQIPGYPSDNYYELYDSMSESERKEFDAAAEKFNLSREAQLENPLAVPQELEFLMQRWKKALKFQQINGFDCLSIISDQIPAIVATVLVRMTAQMLSTRFPQSLTSLCRRTGFEIEAHLLKEVAKRNNLKAVYARSHYLWALLGAKRWTAKDHISVGSVYIRQALHKCTIDQRNPHAPGKSERPAFWNTFFMEGKNKRGIVKINPALSLLVPHIQPDSFSHLPMLIPPSRWRTFRDGGYILSKGQTFLPVANSQANEQRVHVDDALKTDSMAKNLDGLESLASREWAVNGRVLEVVKAMFEAKTHLSDLPAADDKPETIFERSQYENALKIANSLAAGQKFWLPLYQDFRGRVYPMVGSKFSFMGSDSMRALFQFWNSRKLGAQGLDALYIHLANVYGKGTATTYERRIEWAKSCLEDIRQSAAKPLTTSWWQTASKPFQTLAVCIEIDKALSSQDPANFSSHLAIVQDGTCNGLQHYAALCYSKEGAHAVNMTSEKDPQDFYTKLAKSIDREGINTERSFVKQAVFASVYGQSLSPATKVLHKDLKVPSTPEATETDETDVNEFKGKARRTRQLLARAIAKETADVSSVQSWLKRMAQRILMARRADIPVGTASLKWTTPLGLPVVQAYGRSELMAIRTPLQAFYIQSPFHPVTTDKLKQLRALPANYIHSLDAAHLLLTATAMRKSGHEIAAVHDGFWTHAGTAHHLAKILREQFVALHSTSQLEALKNEWEKIYAGYMVCVDVHASSEAYDALQRWRYGALLNGARKKPKVDLEDELIQEYNKIQSGSNVKTASDIVKETNEPIDWSKNTSPRIGHGHTHKTQAWLPLEFDPPPRGTFDIRHVIDADYFFT</sequence>
<dbReference type="PANTHER" id="PTHR10102:SF0">
    <property type="entry name" value="DNA-DIRECTED RNA POLYMERASE, MITOCHONDRIAL"/>
    <property type="match status" value="1"/>
</dbReference>
<dbReference type="InterPro" id="IPR043502">
    <property type="entry name" value="DNA/RNA_pol_sf"/>
</dbReference>
<keyword evidence="6" id="KW-0804">Transcription</keyword>
<keyword evidence="5" id="KW-0548">Nucleotidyltransferase</keyword>
<dbReference type="Pfam" id="PF00940">
    <property type="entry name" value="RNA_pol"/>
    <property type="match status" value="1"/>
</dbReference>
<dbReference type="RefSeq" id="XP_024662777.1">
    <property type="nucleotide sequence ID" value="XM_024807009.1"/>
</dbReference>
<dbReference type="STRING" id="45607.A0A2T0FCX7"/>
<dbReference type="EMBL" id="NDIQ01000001">
    <property type="protein sequence ID" value="PRT52831.1"/>
    <property type="molecule type" value="Genomic_DNA"/>
</dbReference>
<dbReference type="InterPro" id="IPR029262">
    <property type="entry name" value="RPOL_N"/>
</dbReference>
<dbReference type="Proteomes" id="UP000238350">
    <property type="component" value="Unassembled WGS sequence"/>
</dbReference>
<dbReference type="Pfam" id="PF14700">
    <property type="entry name" value="RPOL_N"/>
    <property type="match status" value="1"/>
</dbReference>